<evidence type="ECO:0000313" key="12">
    <source>
        <dbReference type="EMBL" id="GIY43260.1"/>
    </source>
</evidence>
<dbReference type="GO" id="GO:0016020">
    <property type="term" value="C:membrane"/>
    <property type="evidence" value="ECO:0007669"/>
    <property type="project" value="UniProtKB-SubCell"/>
</dbReference>
<accession>A0AAV4TAF8</accession>
<organism evidence="12 13">
    <name type="scientific">Caerostris darwini</name>
    <dbReference type="NCBI Taxonomy" id="1538125"/>
    <lineage>
        <taxon>Eukaryota</taxon>
        <taxon>Metazoa</taxon>
        <taxon>Ecdysozoa</taxon>
        <taxon>Arthropoda</taxon>
        <taxon>Chelicerata</taxon>
        <taxon>Arachnida</taxon>
        <taxon>Araneae</taxon>
        <taxon>Araneomorphae</taxon>
        <taxon>Entelegynae</taxon>
        <taxon>Araneoidea</taxon>
        <taxon>Araneidae</taxon>
        <taxon>Caerostris</taxon>
    </lineage>
</organism>
<evidence type="ECO:0000256" key="4">
    <source>
        <dbReference type="ARBA" id="ARBA00022989"/>
    </source>
</evidence>
<keyword evidence="9" id="KW-0844">Vision</keyword>
<feature type="domain" description="G-protein coupled receptors family 1 profile" evidence="11">
    <location>
        <begin position="81"/>
        <end position="342"/>
    </location>
</feature>
<dbReference type="EMBL" id="BPLQ01009319">
    <property type="protein sequence ID" value="GIY43260.1"/>
    <property type="molecule type" value="Genomic_DNA"/>
</dbReference>
<proteinExistence type="inferred from homology"/>
<comment type="caution">
    <text evidence="12">The sequence shown here is derived from an EMBL/GenBank/DDBJ whole genome shotgun (WGS) entry which is preliminary data.</text>
</comment>
<dbReference type="Gene3D" id="1.20.1070.10">
    <property type="entry name" value="Rhodopsin 7-helix transmembrane proteins"/>
    <property type="match status" value="1"/>
</dbReference>
<feature type="transmembrane region" description="Helical" evidence="10">
    <location>
        <begin position="68"/>
        <end position="91"/>
    </location>
</feature>
<feature type="transmembrane region" description="Helical" evidence="10">
    <location>
        <begin position="180"/>
        <end position="207"/>
    </location>
</feature>
<dbReference type="PROSITE" id="PS50262">
    <property type="entry name" value="G_PROTEIN_RECEP_F1_2"/>
    <property type="match status" value="1"/>
</dbReference>
<gene>
    <name evidence="12" type="primary">AVEN_263733_1</name>
    <name evidence="12" type="ORF">CDAR_257581</name>
</gene>
<dbReference type="GO" id="GO:0004930">
    <property type="term" value="F:G protein-coupled receptor activity"/>
    <property type="evidence" value="ECO:0007669"/>
    <property type="project" value="UniProtKB-KW"/>
</dbReference>
<feature type="transmembrane region" description="Helical" evidence="10">
    <location>
        <begin position="138"/>
        <end position="159"/>
    </location>
</feature>
<keyword evidence="3 10" id="KW-0812">Transmembrane</keyword>
<dbReference type="Proteomes" id="UP001054837">
    <property type="component" value="Unassembled WGS sequence"/>
</dbReference>
<feature type="transmembrane region" description="Helical" evidence="10">
    <location>
        <begin position="103"/>
        <end position="126"/>
    </location>
</feature>
<evidence type="ECO:0000256" key="6">
    <source>
        <dbReference type="ARBA" id="ARBA00023136"/>
    </source>
</evidence>
<keyword evidence="6 10" id="KW-0472">Membrane</keyword>
<evidence type="ECO:0000256" key="2">
    <source>
        <dbReference type="ARBA" id="ARBA00010663"/>
    </source>
</evidence>
<dbReference type="SUPFAM" id="SSF81321">
    <property type="entry name" value="Family A G protein-coupled receptor-like"/>
    <property type="match status" value="1"/>
</dbReference>
<keyword evidence="7" id="KW-0675">Receptor</keyword>
<evidence type="ECO:0000256" key="5">
    <source>
        <dbReference type="ARBA" id="ARBA00023040"/>
    </source>
</evidence>
<feature type="transmembrane region" description="Helical" evidence="10">
    <location>
        <begin position="227"/>
        <end position="246"/>
    </location>
</feature>
<evidence type="ECO:0000256" key="9">
    <source>
        <dbReference type="ARBA" id="ARBA00023305"/>
    </source>
</evidence>
<dbReference type="CDD" id="cd00637">
    <property type="entry name" value="7tm_classA_rhodopsin-like"/>
    <property type="match status" value="1"/>
</dbReference>
<feature type="transmembrane region" description="Helical" evidence="10">
    <location>
        <begin position="278"/>
        <end position="296"/>
    </location>
</feature>
<evidence type="ECO:0000313" key="13">
    <source>
        <dbReference type="Proteomes" id="UP001054837"/>
    </source>
</evidence>
<evidence type="ECO:0000256" key="8">
    <source>
        <dbReference type="ARBA" id="ARBA00023224"/>
    </source>
</evidence>
<dbReference type="AlphaFoldDB" id="A0AAV4TAF8"/>
<evidence type="ECO:0000256" key="1">
    <source>
        <dbReference type="ARBA" id="ARBA00004141"/>
    </source>
</evidence>
<comment type="subcellular location">
    <subcellularLocation>
        <location evidence="1">Membrane</location>
        <topology evidence="1">Multi-pass membrane protein</topology>
    </subcellularLocation>
</comment>
<evidence type="ECO:0000256" key="7">
    <source>
        <dbReference type="ARBA" id="ARBA00023170"/>
    </source>
</evidence>
<name>A0AAV4TAF8_9ARAC</name>
<keyword evidence="8" id="KW-0807">Transducer</keyword>
<evidence type="ECO:0000259" key="11">
    <source>
        <dbReference type="PROSITE" id="PS50262"/>
    </source>
</evidence>
<evidence type="ECO:0000256" key="3">
    <source>
        <dbReference type="ARBA" id="ARBA00022692"/>
    </source>
</evidence>
<dbReference type="InterPro" id="IPR017452">
    <property type="entry name" value="GPCR_Rhodpsn_7TM"/>
</dbReference>
<evidence type="ECO:0000256" key="10">
    <source>
        <dbReference type="SAM" id="Phobius"/>
    </source>
</evidence>
<dbReference type="Pfam" id="PF00001">
    <property type="entry name" value="7tm_1"/>
    <property type="match status" value="1"/>
</dbReference>
<dbReference type="PRINTS" id="PR00237">
    <property type="entry name" value="GPCRRHODOPSN"/>
</dbReference>
<keyword evidence="9" id="KW-0716">Sensory transduction</keyword>
<reference evidence="12 13" key="1">
    <citation type="submission" date="2021-06" db="EMBL/GenBank/DDBJ databases">
        <title>Caerostris darwini draft genome.</title>
        <authorList>
            <person name="Kono N."/>
            <person name="Arakawa K."/>
        </authorList>
    </citation>
    <scope>NUCLEOTIDE SEQUENCE [LARGE SCALE GENOMIC DNA]</scope>
</reference>
<keyword evidence="4 10" id="KW-1133">Transmembrane helix</keyword>
<dbReference type="InterPro" id="IPR000276">
    <property type="entry name" value="GPCR_Rhodpsn"/>
</dbReference>
<dbReference type="PANTHER" id="PTHR24240">
    <property type="entry name" value="OPSIN"/>
    <property type="match status" value="1"/>
</dbReference>
<keyword evidence="5" id="KW-0297">G-protein coupled receptor</keyword>
<dbReference type="GO" id="GO:0007601">
    <property type="term" value="P:visual perception"/>
    <property type="evidence" value="ECO:0007669"/>
    <property type="project" value="UniProtKB-KW"/>
</dbReference>
<protein>
    <submittedName>
        <fullName evidence="12">G_PROTEIN_RECEP_F1_2 domain-containing protein</fullName>
    </submittedName>
</protein>
<keyword evidence="13" id="KW-1185">Reference proteome</keyword>
<sequence>MVSMAVQESSSTTTTTTESDNDWYSYFITTPAPYINHQSLVSPLTKNTHSSKPTSVPELKPSNDVVSLAIYSALAICGSTVNIFEISSLIVEQKLHHHGNVYLANQAFANLLVTTLGMPAFAIAILSNNHISPFVCYWQWYIALQSFGTSCFNYFFIALENLLRAYRSRRKDSRNKNIGAYSYFCGVKVVIVLVVFSWTAPGLWLLALDFYDNNFDVCNRRYGYNRAFLVFLGPILLTTIMFLLTIQRYKKHLKVLESRRCLESREEHLQRQLVKSNAVAYLIFLGFWMPFLITIVTSSPETIIRAIERDSSQIDYVSGPTNSVENALRIAQSFSCFCPFIYAFTNGTFAQAFVHLVKYFCCKSHSEFSKSTLQERPRGTIRVHIGMETRSRGNAVTSVVTHEGSRNSSYL</sequence>
<comment type="similarity">
    <text evidence="2">Belongs to the G-protein coupled receptor 1 family.</text>
</comment>
<dbReference type="InterPro" id="IPR050125">
    <property type="entry name" value="GPCR_opsins"/>
</dbReference>